<reference evidence="1" key="1">
    <citation type="submission" date="2015-06" db="UniProtKB">
        <authorList>
            <consortium name="EnsemblPlants"/>
        </authorList>
    </citation>
    <scope>IDENTIFICATION</scope>
</reference>
<evidence type="ECO:0000313" key="1">
    <source>
        <dbReference type="EnsemblPlants" id="EMT09337"/>
    </source>
</evidence>
<name>M8AXZ8_AEGTA</name>
<proteinExistence type="predicted"/>
<dbReference type="EnsemblPlants" id="EMT09337">
    <property type="protein sequence ID" value="EMT09337"/>
    <property type="gene ID" value="F775_05215"/>
</dbReference>
<sequence length="85" mass="9629">MWARCSWTILADSRGEAFMDDSRRKQMKMLAMAMGRGFVMDDGFGSCSFDVPPFKVKFSGKNMRITCNRGNSNIIPPLYAYSCIL</sequence>
<dbReference type="AlphaFoldDB" id="M8AXZ8"/>
<organism evidence="1">
    <name type="scientific">Aegilops tauschii</name>
    <name type="common">Tausch's goatgrass</name>
    <name type="synonym">Aegilops squarrosa</name>
    <dbReference type="NCBI Taxonomy" id="37682"/>
    <lineage>
        <taxon>Eukaryota</taxon>
        <taxon>Viridiplantae</taxon>
        <taxon>Streptophyta</taxon>
        <taxon>Embryophyta</taxon>
        <taxon>Tracheophyta</taxon>
        <taxon>Spermatophyta</taxon>
        <taxon>Magnoliopsida</taxon>
        <taxon>Liliopsida</taxon>
        <taxon>Poales</taxon>
        <taxon>Poaceae</taxon>
        <taxon>BOP clade</taxon>
        <taxon>Pooideae</taxon>
        <taxon>Triticodae</taxon>
        <taxon>Triticeae</taxon>
        <taxon>Triticinae</taxon>
        <taxon>Aegilops</taxon>
    </lineage>
</organism>
<protein>
    <submittedName>
        <fullName evidence="1">Uncharacterized protein</fullName>
    </submittedName>
</protein>
<accession>M8AXZ8</accession>